<dbReference type="GO" id="GO:0000725">
    <property type="term" value="P:recombinational repair"/>
    <property type="evidence" value="ECO:0007669"/>
    <property type="project" value="TreeGrafter"/>
</dbReference>
<evidence type="ECO:0000256" key="9">
    <source>
        <dbReference type="ARBA" id="ARBA00023204"/>
    </source>
</evidence>
<dbReference type="InterPro" id="IPR000212">
    <property type="entry name" value="DNA_helicase_UvrD/REP"/>
</dbReference>
<evidence type="ECO:0000256" key="4">
    <source>
        <dbReference type="ARBA" id="ARBA00022801"/>
    </source>
</evidence>
<proteinExistence type="predicted"/>
<keyword evidence="9" id="KW-0234">DNA repair</keyword>
<keyword evidence="10" id="KW-0413">Isomerase</keyword>
<dbReference type="GO" id="GO:0033202">
    <property type="term" value="C:DNA helicase complex"/>
    <property type="evidence" value="ECO:0007669"/>
    <property type="project" value="TreeGrafter"/>
</dbReference>
<keyword evidence="4 15" id="KW-0378">Hydrolase</keyword>
<evidence type="ECO:0000256" key="13">
    <source>
        <dbReference type="ARBA" id="ARBA00034923"/>
    </source>
</evidence>
<dbReference type="SUPFAM" id="SSF52540">
    <property type="entry name" value="P-loop containing nucleoside triphosphate hydrolases"/>
    <property type="match status" value="1"/>
</dbReference>
<evidence type="ECO:0000259" key="17">
    <source>
        <dbReference type="PROSITE" id="PS51198"/>
    </source>
</evidence>
<dbReference type="NCBIfam" id="TIGR02784">
    <property type="entry name" value="addA_alphas"/>
    <property type="match status" value="1"/>
</dbReference>
<evidence type="ECO:0000256" key="3">
    <source>
        <dbReference type="ARBA" id="ARBA00022763"/>
    </source>
</evidence>
<dbReference type="Gene3D" id="1.10.486.10">
    <property type="entry name" value="PCRA, domain 4"/>
    <property type="match status" value="1"/>
</dbReference>
<dbReference type="Gene3D" id="3.90.320.10">
    <property type="match status" value="1"/>
</dbReference>
<comment type="caution">
    <text evidence="19">The sequence shown here is derived from an EMBL/GenBank/DDBJ whole genome shotgun (WGS) entry which is preliminary data.</text>
</comment>
<keyword evidence="3" id="KW-0227">DNA damage</keyword>
<organism evidence="19 20">
    <name type="scientific">Flavisphingopyxis soli</name>
    <dbReference type="NCBI Taxonomy" id="2601267"/>
    <lineage>
        <taxon>Bacteria</taxon>
        <taxon>Pseudomonadati</taxon>
        <taxon>Pseudomonadota</taxon>
        <taxon>Alphaproteobacteria</taxon>
        <taxon>Sphingomonadales</taxon>
        <taxon>Sphingopyxidaceae</taxon>
        <taxon>Flavisphingopyxis</taxon>
    </lineage>
</organism>
<dbReference type="Pfam" id="PF12705">
    <property type="entry name" value="PDDEXK_1"/>
    <property type="match status" value="1"/>
</dbReference>
<dbReference type="EMBL" id="VOPY01000002">
    <property type="protein sequence ID" value="TXC69054.1"/>
    <property type="molecule type" value="Genomic_DNA"/>
</dbReference>
<dbReference type="Pfam" id="PF00580">
    <property type="entry name" value="UvrD-helicase"/>
    <property type="match status" value="2"/>
</dbReference>
<evidence type="ECO:0000256" key="11">
    <source>
        <dbReference type="ARBA" id="ARBA00034617"/>
    </source>
</evidence>
<feature type="domain" description="UvrD-like helicase C-terminal" evidence="18">
    <location>
        <begin position="504"/>
        <end position="780"/>
    </location>
</feature>
<dbReference type="GO" id="GO:0004527">
    <property type="term" value="F:exonuclease activity"/>
    <property type="evidence" value="ECO:0007669"/>
    <property type="project" value="UniProtKB-KW"/>
</dbReference>
<feature type="region of interest" description="Disordered" evidence="16">
    <location>
        <begin position="932"/>
        <end position="960"/>
    </location>
</feature>
<keyword evidence="1" id="KW-0540">Nuclease</keyword>
<evidence type="ECO:0000256" key="7">
    <source>
        <dbReference type="ARBA" id="ARBA00022840"/>
    </source>
</evidence>
<dbReference type="PANTHER" id="PTHR11070:SF2">
    <property type="entry name" value="ATP-DEPENDENT DNA HELICASE SRS2"/>
    <property type="match status" value="1"/>
</dbReference>
<keyword evidence="7 15" id="KW-0067">ATP-binding</keyword>
<keyword evidence="20" id="KW-1185">Reference proteome</keyword>
<feature type="domain" description="UvrD-like helicase ATP-binding" evidence="17">
    <location>
        <begin position="6"/>
        <end position="484"/>
    </location>
</feature>
<keyword evidence="6" id="KW-0269">Exonuclease</keyword>
<comment type="catalytic activity">
    <reaction evidence="11">
        <text>Couples ATP hydrolysis with the unwinding of duplex DNA by translocating in the 3'-5' direction.</text>
        <dbReference type="EC" id="5.6.2.4"/>
    </reaction>
</comment>
<evidence type="ECO:0000313" key="19">
    <source>
        <dbReference type="EMBL" id="TXC69054.1"/>
    </source>
</evidence>
<evidence type="ECO:0000256" key="5">
    <source>
        <dbReference type="ARBA" id="ARBA00022806"/>
    </source>
</evidence>
<dbReference type="InterPro" id="IPR014016">
    <property type="entry name" value="UvrD-like_ATP-bd"/>
</dbReference>
<evidence type="ECO:0000256" key="14">
    <source>
        <dbReference type="ARBA" id="ARBA00048988"/>
    </source>
</evidence>
<dbReference type="OrthoDB" id="9810135at2"/>
<dbReference type="GO" id="GO:0005524">
    <property type="term" value="F:ATP binding"/>
    <property type="evidence" value="ECO:0007669"/>
    <property type="project" value="UniProtKB-UniRule"/>
</dbReference>
<dbReference type="Gene3D" id="3.40.50.300">
    <property type="entry name" value="P-loop containing nucleotide triphosphate hydrolases"/>
    <property type="match status" value="3"/>
</dbReference>
<keyword evidence="5 15" id="KW-0347">Helicase</keyword>
<evidence type="ECO:0000256" key="16">
    <source>
        <dbReference type="SAM" id="MobiDB-lite"/>
    </source>
</evidence>
<dbReference type="PROSITE" id="PS51217">
    <property type="entry name" value="UVRD_HELICASE_CTER"/>
    <property type="match status" value="1"/>
</dbReference>
<evidence type="ECO:0000256" key="1">
    <source>
        <dbReference type="ARBA" id="ARBA00022722"/>
    </source>
</evidence>
<name>A0A5C6U8C0_9SPHN</name>
<reference evidence="19 20" key="1">
    <citation type="submission" date="2019-08" db="EMBL/GenBank/DDBJ databases">
        <title>Sphingorhabdus soil sp. nov., isolated from arctic soil.</title>
        <authorList>
            <person name="Liu Y."/>
        </authorList>
    </citation>
    <scope>NUCLEOTIDE SEQUENCE [LARGE SCALE GENOMIC DNA]</scope>
    <source>
        <strain evidence="19 20">D-2Q-5-6</strain>
    </source>
</reference>
<comment type="catalytic activity">
    <reaction evidence="14">
        <text>ATP + H2O = ADP + phosphate + H(+)</text>
        <dbReference type="Rhea" id="RHEA:13065"/>
        <dbReference type="ChEBI" id="CHEBI:15377"/>
        <dbReference type="ChEBI" id="CHEBI:15378"/>
        <dbReference type="ChEBI" id="CHEBI:30616"/>
        <dbReference type="ChEBI" id="CHEBI:43474"/>
        <dbReference type="ChEBI" id="CHEBI:456216"/>
        <dbReference type="EC" id="5.6.2.4"/>
    </reaction>
</comment>
<dbReference type="InterPro" id="IPR038726">
    <property type="entry name" value="PDDEXK_AddAB-type"/>
</dbReference>
<dbReference type="GO" id="GO:0003677">
    <property type="term" value="F:DNA binding"/>
    <property type="evidence" value="ECO:0007669"/>
    <property type="project" value="UniProtKB-KW"/>
</dbReference>
<dbReference type="InterPro" id="IPR014151">
    <property type="entry name" value="DNA_helicase_AddA"/>
</dbReference>
<evidence type="ECO:0000259" key="18">
    <source>
        <dbReference type="PROSITE" id="PS51217"/>
    </source>
</evidence>
<keyword evidence="2 15" id="KW-0547">Nucleotide-binding</keyword>
<evidence type="ECO:0000256" key="6">
    <source>
        <dbReference type="ARBA" id="ARBA00022839"/>
    </source>
</evidence>
<keyword evidence="8" id="KW-0238">DNA-binding</keyword>
<protein>
    <recommendedName>
        <fullName evidence="12">DNA 3'-5' helicase</fullName>
        <ecNumber evidence="12">5.6.2.4</ecNumber>
    </recommendedName>
    <alternativeName>
        <fullName evidence="13">DNA 3'-5' helicase II</fullName>
    </alternativeName>
</protein>
<dbReference type="PANTHER" id="PTHR11070">
    <property type="entry name" value="UVRD / RECB / PCRA DNA HELICASE FAMILY MEMBER"/>
    <property type="match status" value="1"/>
</dbReference>
<dbReference type="Pfam" id="PF13361">
    <property type="entry name" value="UvrD_C"/>
    <property type="match status" value="1"/>
</dbReference>
<dbReference type="InterPro" id="IPR027417">
    <property type="entry name" value="P-loop_NTPase"/>
</dbReference>
<evidence type="ECO:0000256" key="15">
    <source>
        <dbReference type="PROSITE-ProRule" id="PRU00560"/>
    </source>
</evidence>
<accession>A0A5C6U8C0</accession>
<gene>
    <name evidence="19" type="primary">addA</name>
    <name evidence="19" type="ORF">FSZ31_08950</name>
</gene>
<dbReference type="Gene3D" id="3.30.160.800">
    <property type="match status" value="1"/>
</dbReference>
<feature type="binding site" evidence="15">
    <location>
        <begin position="27"/>
        <end position="34"/>
    </location>
    <ligand>
        <name>ATP</name>
        <dbReference type="ChEBI" id="CHEBI:30616"/>
    </ligand>
</feature>
<dbReference type="EC" id="5.6.2.4" evidence="12"/>
<sequence>MSGANLYPLNAEQAVAADPRGNVWLTASAGTGKTQVLAARVLRLLMRPEVKAENILCLTFTKAGAAEMAMRIQEVLASWVRAKGPALAADLQAIGEDHSPAAQERARTLFAQVIDSPGGGLNIQTIHSFCQTLLATFPIEAGLIPGFRALEEREQASLRREALSDMLLAAEREGNLGLIAKVQALSLRMGEGGATSFLFACSGYADSLDRLTGDLAPRLRNALELPLGDIGDWMAERCGDDGVDCNALAMIAAAGRAWGTKTGIGYAEGIEAWLAAHPAQRGEAIGDLVSVFLTQAGTLRRDYDPDKAMASVGDAARELAEHLGELAKMPGRVAFIDELAGAIEAGRAYVRAYAAKKRALAVVDFDDLIAKAVELLRDGRLSDWIAYKLDRRIDHVLVDEAQDTNPDQWAIVRSLTQEFFAGAGSKGDTLRTLFAVGDFKQAIFGFQGTSPYAFDNAQKAFGLLAGFAEKPFRAVALNINYRSTPPVLAFVDALFARVGADVLGKIDPGVAHESAQPNMPGQVVLWPPVPAIADGSGNGGADEGDEGWIEQGVRSLADRIAIQVADWIENGCDGQSVSPGDIMVLVRKRTDLAALLVARLYARGVAVAGVDRLRLNAPLAVQDLLAAARFALQPYDDLNLAALLVSPLLGWTQDDLLAHGYRDKGVPLWTHIQGNRAIAAKVAPLRTILAAADLTTPYRFFEEILSGPIGGRARLLARLGNDARDPIEELLNAALQFEASHTPSLQPFLAWFDTGGVDVKRETTARSDEVRVMTVHGSKGLQSRIVVLADATVDPDNAVGGGFDWQIDEDVTIPVVGASKALLFGPLEDAAEWASGNDAEEHWRLLYVAMTRAEEMLFVGGALGKRAGDTPPESSWYAAIEATLADMGCEWDDSGEPWGRVRRYAPIPYGKAVASGSSDSAAMPALPDWTRTKAPEEARPPRPLAPSSLGSDNAGDPPADLARRDAIERGRLLHGLFERLPEVAPDRRADAGRRWLERQAPDRGEADRDAMVDAVCTIVADPEHAALFGPDSMAEVPVAAVVADGIVVSGQVDRLIVAADHIAIVDYKTGGHVPPTADDVPLAYVRQMAAYAAALRVIFADRPIRAALLYVAGPTMIDLPPDLLADHAPGREGLSAPSP</sequence>
<evidence type="ECO:0000256" key="10">
    <source>
        <dbReference type="ARBA" id="ARBA00023235"/>
    </source>
</evidence>
<dbReference type="AlphaFoldDB" id="A0A5C6U8C0"/>
<evidence type="ECO:0000256" key="12">
    <source>
        <dbReference type="ARBA" id="ARBA00034808"/>
    </source>
</evidence>
<dbReference type="PROSITE" id="PS51198">
    <property type="entry name" value="UVRD_HELICASE_ATP_BIND"/>
    <property type="match status" value="1"/>
</dbReference>
<dbReference type="GO" id="GO:0005829">
    <property type="term" value="C:cytosol"/>
    <property type="evidence" value="ECO:0007669"/>
    <property type="project" value="TreeGrafter"/>
</dbReference>
<evidence type="ECO:0000256" key="2">
    <source>
        <dbReference type="ARBA" id="ARBA00022741"/>
    </source>
</evidence>
<dbReference type="GO" id="GO:0043138">
    <property type="term" value="F:3'-5' DNA helicase activity"/>
    <property type="evidence" value="ECO:0007669"/>
    <property type="project" value="UniProtKB-EC"/>
</dbReference>
<dbReference type="Proteomes" id="UP000321129">
    <property type="component" value="Unassembled WGS sequence"/>
</dbReference>
<evidence type="ECO:0000256" key="8">
    <source>
        <dbReference type="ARBA" id="ARBA00023125"/>
    </source>
</evidence>
<dbReference type="RefSeq" id="WP_147123008.1">
    <property type="nucleotide sequence ID" value="NZ_VOPY01000002.1"/>
</dbReference>
<evidence type="ECO:0000313" key="20">
    <source>
        <dbReference type="Proteomes" id="UP000321129"/>
    </source>
</evidence>
<dbReference type="InterPro" id="IPR011604">
    <property type="entry name" value="PDDEXK-like_dom_sf"/>
</dbReference>
<dbReference type="InterPro" id="IPR014017">
    <property type="entry name" value="DNA_helicase_UvrD-like_C"/>
</dbReference>